<dbReference type="InterPro" id="IPR013762">
    <property type="entry name" value="Integrase-like_cat_sf"/>
</dbReference>
<organism evidence="7 8">
    <name type="scientific">Nonomuraea cypriaca</name>
    <dbReference type="NCBI Taxonomy" id="1187855"/>
    <lineage>
        <taxon>Bacteria</taxon>
        <taxon>Bacillati</taxon>
        <taxon>Actinomycetota</taxon>
        <taxon>Actinomycetes</taxon>
        <taxon>Streptosporangiales</taxon>
        <taxon>Streptosporangiaceae</taxon>
        <taxon>Nonomuraea</taxon>
    </lineage>
</organism>
<evidence type="ECO:0000256" key="1">
    <source>
        <dbReference type="ARBA" id="ARBA00023125"/>
    </source>
</evidence>
<evidence type="ECO:0000256" key="4">
    <source>
        <dbReference type="SAM" id="MobiDB-lite"/>
    </source>
</evidence>
<keyword evidence="8" id="KW-1185">Reference proteome</keyword>
<feature type="region of interest" description="Disordered" evidence="4">
    <location>
        <begin position="1"/>
        <end position="26"/>
    </location>
</feature>
<evidence type="ECO:0000256" key="2">
    <source>
        <dbReference type="ARBA" id="ARBA00023172"/>
    </source>
</evidence>
<evidence type="ECO:0000256" key="3">
    <source>
        <dbReference type="PROSITE-ProRule" id="PRU01248"/>
    </source>
</evidence>
<evidence type="ECO:0000313" key="7">
    <source>
        <dbReference type="EMBL" id="MBF8189108.1"/>
    </source>
</evidence>
<feature type="domain" description="Tyr recombinase" evidence="5">
    <location>
        <begin position="174"/>
        <end position="350"/>
    </location>
</feature>
<dbReference type="PROSITE" id="PS51898">
    <property type="entry name" value="TYR_RECOMBINASE"/>
    <property type="match status" value="1"/>
</dbReference>
<evidence type="ECO:0000259" key="6">
    <source>
        <dbReference type="PROSITE" id="PS51900"/>
    </source>
</evidence>
<dbReference type="InterPro" id="IPR002104">
    <property type="entry name" value="Integrase_catalytic"/>
</dbReference>
<dbReference type="Gene3D" id="1.10.443.10">
    <property type="entry name" value="Intergrase catalytic core"/>
    <property type="match status" value="1"/>
</dbReference>
<dbReference type="PROSITE" id="PS51900">
    <property type="entry name" value="CB"/>
    <property type="match status" value="1"/>
</dbReference>
<comment type="caution">
    <text evidence="7">The sequence shown here is derived from an EMBL/GenBank/DDBJ whole genome shotgun (WGS) entry which is preliminary data.</text>
</comment>
<feature type="compositionally biased region" description="Basic residues" evidence="4">
    <location>
        <begin position="17"/>
        <end position="26"/>
    </location>
</feature>
<sequence>MGRVKDQWFSGTGPTRKPTKKNGRGKRWLACWMGVNGREQTEAFTKKTEAEAHHKKMEAAQQTTPGFDPKNGAVKVREYAEAKYLPAQVHLRKNSSDTYRTHIRAHIIPLLGDRRMGTLSRSDMKAFVASLRLAPSTTHTVFSVLRAMMQAAVDDGVIPANPCTRVPLPTIEKELVEPLPPSAVVALAAFITPRYRLAVWLGAGLGLREGEALGLTLPRVDFLRKRVQVLKQAQGGKLVELKTKASKRSLPIDDFLLDEINRHIAQHDQGPDKVLITNRCRRIVQRKSFNECWREGVEKAGLEKGTRLLSRPGARCRDCSRSVSPGRSPNPPCRSLGNGLSTISVVRRGS</sequence>
<evidence type="ECO:0000259" key="5">
    <source>
        <dbReference type="PROSITE" id="PS51898"/>
    </source>
</evidence>
<feature type="domain" description="Core-binding (CB)" evidence="6">
    <location>
        <begin position="74"/>
        <end position="153"/>
    </location>
</feature>
<feature type="region of interest" description="Disordered" evidence="4">
    <location>
        <begin position="50"/>
        <end position="69"/>
    </location>
</feature>
<dbReference type="Proteomes" id="UP000605361">
    <property type="component" value="Unassembled WGS sequence"/>
</dbReference>
<dbReference type="GO" id="GO:0015074">
    <property type="term" value="P:DNA integration"/>
    <property type="evidence" value="ECO:0007669"/>
    <property type="project" value="UniProtKB-KW"/>
</dbReference>
<dbReference type="InterPro" id="IPR011010">
    <property type="entry name" value="DNA_brk_join_enz"/>
</dbReference>
<reference evidence="7" key="1">
    <citation type="submission" date="2020-11" db="EMBL/GenBank/DDBJ databases">
        <title>Whole-genome analyses of Nonomuraea sp. K274.</title>
        <authorList>
            <person name="Veyisoglu A."/>
        </authorList>
    </citation>
    <scope>NUCLEOTIDE SEQUENCE</scope>
    <source>
        <strain evidence="7">K274</strain>
    </source>
</reference>
<name>A0A931AEM3_9ACTN</name>
<keyword evidence="1 3" id="KW-0238">DNA-binding</keyword>
<dbReference type="InterPro" id="IPR010998">
    <property type="entry name" value="Integrase_recombinase_N"/>
</dbReference>
<accession>A0A931AEM3</accession>
<feature type="region of interest" description="Disordered" evidence="4">
    <location>
        <begin position="320"/>
        <end position="339"/>
    </location>
</feature>
<dbReference type="EMBL" id="JADOGI010000083">
    <property type="protein sequence ID" value="MBF8189108.1"/>
    <property type="molecule type" value="Genomic_DNA"/>
</dbReference>
<feature type="non-terminal residue" evidence="7">
    <location>
        <position position="350"/>
    </location>
</feature>
<proteinExistence type="predicted"/>
<gene>
    <name evidence="7" type="ORF">ITP53_25920</name>
</gene>
<dbReference type="GO" id="GO:0006310">
    <property type="term" value="P:DNA recombination"/>
    <property type="evidence" value="ECO:0007669"/>
    <property type="project" value="UniProtKB-KW"/>
</dbReference>
<dbReference type="RefSeq" id="WP_195898048.1">
    <property type="nucleotide sequence ID" value="NZ_JADOGI010000083.1"/>
</dbReference>
<protein>
    <submittedName>
        <fullName evidence="7">Tyrosine-type recombinase/integrase</fullName>
    </submittedName>
</protein>
<evidence type="ECO:0000313" key="8">
    <source>
        <dbReference type="Proteomes" id="UP000605361"/>
    </source>
</evidence>
<dbReference type="Gene3D" id="1.10.150.130">
    <property type="match status" value="1"/>
</dbReference>
<keyword evidence="2" id="KW-0233">DNA recombination</keyword>
<dbReference type="InterPro" id="IPR044068">
    <property type="entry name" value="CB"/>
</dbReference>
<dbReference type="AlphaFoldDB" id="A0A931AEM3"/>
<dbReference type="GO" id="GO:0003677">
    <property type="term" value="F:DNA binding"/>
    <property type="evidence" value="ECO:0007669"/>
    <property type="project" value="UniProtKB-UniRule"/>
</dbReference>
<dbReference type="Pfam" id="PF00589">
    <property type="entry name" value="Phage_integrase"/>
    <property type="match status" value="1"/>
</dbReference>
<dbReference type="SUPFAM" id="SSF56349">
    <property type="entry name" value="DNA breaking-rejoining enzymes"/>
    <property type="match status" value="1"/>
</dbReference>